<sequence>MYKRIVRAKIRAVFESINDGDYMPMVDGLAPSFEYRFHGEHALGGRRTSRESMIRWWQRVSALLPGARFDLQDILVDGGPWRTRVAVRSYVSGDLPGGLRYENTVFQFITLVWGRVTSVETVEDLQILQRALRAVADSGKPEALARPISD</sequence>
<dbReference type="Pfam" id="PF12680">
    <property type="entry name" value="SnoaL_2"/>
    <property type="match status" value="1"/>
</dbReference>
<dbReference type="SUPFAM" id="SSF54427">
    <property type="entry name" value="NTF2-like"/>
    <property type="match status" value="1"/>
</dbReference>
<feature type="domain" description="SnoaL-like" evidence="1">
    <location>
        <begin position="10"/>
        <end position="118"/>
    </location>
</feature>
<dbReference type="Proteomes" id="UP000325957">
    <property type="component" value="Unassembled WGS sequence"/>
</dbReference>
<evidence type="ECO:0000313" key="2">
    <source>
        <dbReference type="EMBL" id="KAA9395255.1"/>
    </source>
</evidence>
<dbReference type="AlphaFoldDB" id="A0A5J5L223"/>
<dbReference type="InterPro" id="IPR037401">
    <property type="entry name" value="SnoaL-like"/>
</dbReference>
<dbReference type="InterPro" id="IPR032710">
    <property type="entry name" value="NTF2-like_dom_sf"/>
</dbReference>
<evidence type="ECO:0000259" key="1">
    <source>
        <dbReference type="Pfam" id="PF12680"/>
    </source>
</evidence>
<evidence type="ECO:0000313" key="3">
    <source>
        <dbReference type="Proteomes" id="UP000325957"/>
    </source>
</evidence>
<comment type="caution">
    <text evidence="2">The sequence shown here is derived from an EMBL/GenBank/DDBJ whole genome shotgun (WGS) entry which is preliminary data.</text>
</comment>
<dbReference type="EMBL" id="SZWF01000002">
    <property type="protein sequence ID" value="KAA9395255.1"/>
    <property type="molecule type" value="Genomic_DNA"/>
</dbReference>
<accession>A0A5J5L223</accession>
<proteinExistence type="predicted"/>
<protein>
    <submittedName>
        <fullName evidence="2">Nuclear transport factor 2 family protein</fullName>
    </submittedName>
</protein>
<keyword evidence="3" id="KW-1185">Reference proteome</keyword>
<name>A0A5J5L223_9MICC</name>
<dbReference type="OrthoDB" id="2988503at2"/>
<dbReference type="Gene3D" id="3.10.450.50">
    <property type="match status" value="1"/>
</dbReference>
<gene>
    <name evidence="2" type="ORF">FCK90_02265</name>
</gene>
<reference evidence="2 3" key="1">
    <citation type="submission" date="2019-05" db="EMBL/GenBank/DDBJ databases">
        <title>Kocuria coralli sp. nov., a novel actinobacterium isolated from coral reef seawater.</title>
        <authorList>
            <person name="Li J."/>
        </authorList>
    </citation>
    <scope>NUCLEOTIDE SEQUENCE [LARGE SCALE GENOMIC DNA]</scope>
    <source>
        <strain evidence="2 3">SCSIO 13007</strain>
    </source>
</reference>
<organism evidence="2 3">
    <name type="scientific">Kocuria coralli</name>
    <dbReference type="NCBI Taxonomy" id="1461025"/>
    <lineage>
        <taxon>Bacteria</taxon>
        <taxon>Bacillati</taxon>
        <taxon>Actinomycetota</taxon>
        <taxon>Actinomycetes</taxon>
        <taxon>Micrococcales</taxon>
        <taxon>Micrococcaceae</taxon>
        <taxon>Kocuria</taxon>
    </lineage>
</organism>